<dbReference type="InterPro" id="IPR000380">
    <property type="entry name" value="Topo_IA"/>
</dbReference>
<name>A0A068RBL7_9GAMM</name>
<dbReference type="RefSeq" id="WP_061769701.1">
    <property type="nucleotide sequence ID" value="NZ_FR904230.1"/>
</dbReference>
<accession>A0A068RBL7</accession>
<dbReference type="Pfam" id="PF01396">
    <property type="entry name" value="Zn_ribbon_Top1"/>
    <property type="match status" value="3"/>
</dbReference>
<evidence type="ECO:0000313" key="2">
    <source>
        <dbReference type="EMBL" id="CDG46930.1"/>
    </source>
</evidence>
<dbReference type="GO" id="GO:0003677">
    <property type="term" value="F:DNA binding"/>
    <property type="evidence" value="ECO:0007669"/>
    <property type="project" value="InterPro"/>
</dbReference>
<gene>
    <name evidence="2" type="primary">yrdD</name>
    <name evidence="2" type="ORF">SCTVLC_0152</name>
</gene>
<reference evidence="2" key="1">
    <citation type="submission" date="2013-06" db="EMBL/GenBank/DDBJ databases">
        <authorList>
            <person name="Mazano-Marin A."/>
        </authorList>
    </citation>
    <scope>NUCLEOTIDE SEQUENCE</scope>
    <source>
        <strain evidence="2">SCt-VLC</strain>
    </source>
</reference>
<dbReference type="PANTHER" id="PTHR42785">
    <property type="entry name" value="DNA TOPOISOMERASE, TYPE IA, CORE"/>
    <property type="match status" value="1"/>
</dbReference>
<dbReference type="SUPFAM" id="SSF57783">
    <property type="entry name" value="Zinc beta-ribbon"/>
    <property type="match status" value="2"/>
</dbReference>
<dbReference type="PANTHER" id="PTHR42785:SF1">
    <property type="entry name" value="DNA TOPOISOMERASE"/>
    <property type="match status" value="1"/>
</dbReference>
<feature type="domain" description="DNA topoisomerase type IA zn finger" evidence="1">
    <location>
        <begin position="62"/>
        <end position="98"/>
    </location>
</feature>
<feature type="domain" description="DNA topoisomerase type IA zn finger" evidence="1">
    <location>
        <begin position="13"/>
        <end position="49"/>
    </location>
</feature>
<dbReference type="GO" id="GO:0003917">
    <property type="term" value="F:DNA topoisomerase type I (single strand cut, ATP-independent) activity"/>
    <property type="evidence" value="ECO:0007669"/>
    <property type="project" value="InterPro"/>
</dbReference>
<dbReference type="EMBL" id="FR904230">
    <property type="protein sequence ID" value="CDG46930.1"/>
    <property type="molecule type" value="Genomic_DNA"/>
</dbReference>
<dbReference type="AlphaFoldDB" id="A0A068RBL7"/>
<dbReference type="GO" id="GO:0005694">
    <property type="term" value="C:chromosome"/>
    <property type="evidence" value="ECO:0007669"/>
    <property type="project" value="InterPro"/>
</dbReference>
<reference evidence="2" key="2">
    <citation type="journal article" date="2014" name="Genome Biol. Evol.">
        <title>Settling down: the genome of Serratia symbiotica from the aphid Cinara tujafilina zooms in on the process of accommodation to a cooperative intracellular life.</title>
        <authorList>
            <person name="Manzano-Marin A."/>
            <person name="Latorre A."/>
        </authorList>
    </citation>
    <scope>NUCLEOTIDE SEQUENCE</scope>
    <source>
        <strain evidence="2">SCt-VLC</strain>
    </source>
</reference>
<sequence length="181" mass="20252">MTKTAIFATRQNESCPECGAKLVIRCGRHGPFLGCSHYPECQHIRPLKAQADGHIVKVLEGQSCPKCQAMLALRQGRYGMFIGCCNYPECDHTELIDKPEETSITCPQCRQGKLLRRKSRYGKVFHSCDRYPGCQFALNFKPVAGECTYCHYPLLMEKRTAKGLILCCANKLCGKPVATTE</sequence>
<proteinExistence type="predicted"/>
<dbReference type="InterPro" id="IPR013498">
    <property type="entry name" value="Topo_IA_Znf"/>
</dbReference>
<dbReference type="Gene3D" id="3.30.65.10">
    <property type="entry name" value="Bacterial Topoisomerase I, domain 1"/>
    <property type="match status" value="3"/>
</dbReference>
<protein>
    <submittedName>
        <fullName evidence="2">Uncharacterized protein YrdD</fullName>
    </submittedName>
</protein>
<feature type="domain" description="DNA topoisomerase type IA zn finger" evidence="1">
    <location>
        <begin position="104"/>
        <end position="142"/>
    </location>
</feature>
<dbReference type="GO" id="GO:0006265">
    <property type="term" value="P:DNA topological change"/>
    <property type="evidence" value="ECO:0007669"/>
    <property type="project" value="InterPro"/>
</dbReference>
<organism evidence="2">
    <name type="scientific">Serratia symbiotica SCt-VLC</name>
    <dbReference type="NCBI Taxonomy" id="1347341"/>
    <lineage>
        <taxon>Bacteria</taxon>
        <taxon>Pseudomonadati</taxon>
        <taxon>Pseudomonadota</taxon>
        <taxon>Gammaproteobacteria</taxon>
        <taxon>Enterobacterales</taxon>
        <taxon>Yersiniaceae</taxon>
        <taxon>Serratia</taxon>
        <taxon>Serratia symbiotica</taxon>
    </lineage>
</organism>
<evidence type="ECO:0000259" key="1">
    <source>
        <dbReference type="Pfam" id="PF01396"/>
    </source>
</evidence>
<dbReference type="OrthoDB" id="6412825at2"/>